<protein>
    <submittedName>
        <fullName evidence="1">Uncharacterized protein</fullName>
    </submittedName>
</protein>
<reference evidence="1 2" key="1">
    <citation type="submission" date="2020-02" db="EMBL/GenBank/DDBJ databases">
        <authorList>
            <person name="Ma Q."/>
            <person name="Huang Y."/>
            <person name="Song X."/>
            <person name="Pei D."/>
        </authorList>
    </citation>
    <scope>NUCLEOTIDE SEQUENCE [LARGE SCALE GENOMIC DNA]</scope>
    <source>
        <strain evidence="1">Sxm20200214</strain>
        <tissue evidence="1">Leaf</tissue>
    </source>
</reference>
<comment type="caution">
    <text evidence="1">The sequence shown here is derived from an EMBL/GenBank/DDBJ whole genome shotgun (WGS) entry which is preliminary data.</text>
</comment>
<dbReference type="Proteomes" id="UP000886595">
    <property type="component" value="Unassembled WGS sequence"/>
</dbReference>
<evidence type="ECO:0000313" key="2">
    <source>
        <dbReference type="Proteomes" id="UP000886595"/>
    </source>
</evidence>
<organism evidence="1 2">
    <name type="scientific">Brassica carinata</name>
    <name type="common">Ethiopian mustard</name>
    <name type="synonym">Abyssinian cabbage</name>
    <dbReference type="NCBI Taxonomy" id="52824"/>
    <lineage>
        <taxon>Eukaryota</taxon>
        <taxon>Viridiplantae</taxon>
        <taxon>Streptophyta</taxon>
        <taxon>Embryophyta</taxon>
        <taxon>Tracheophyta</taxon>
        <taxon>Spermatophyta</taxon>
        <taxon>Magnoliopsida</taxon>
        <taxon>eudicotyledons</taxon>
        <taxon>Gunneridae</taxon>
        <taxon>Pentapetalae</taxon>
        <taxon>rosids</taxon>
        <taxon>malvids</taxon>
        <taxon>Brassicales</taxon>
        <taxon>Brassicaceae</taxon>
        <taxon>Brassiceae</taxon>
        <taxon>Brassica</taxon>
    </lineage>
</organism>
<dbReference type="AlphaFoldDB" id="A0A8X7PNI8"/>
<gene>
    <name evidence="1" type="ORF">Bca52824_084871</name>
</gene>
<proteinExistence type="predicted"/>
<evidence type="ECO:0000313" key="1">
    <source>
        <dbReference type="EMBL" id="KAG2254735.1"/>
    </source>
</evidence>
<accession>A0A8X7PNI8</accession>
<name>A0A8X7PNI8_BRACI</name>
<keyword evidence="2" id="KW-1185">Reference proteome</keyword>
<dbReference type="EMBL" id="JAAMPC010000016">
    <property type="protein sequence ID" value="KAG2254735.1"/>
    <property type="molecule type" value="Genomic_DNA"/>
</dbReference>
<sequence length="185" mass="20983">MGKILGARRLGEANLWSSPPLRRSCVSVGLLLEDESNRWWFSSSTKYRIDCCSPPRRRRIKSSVALLIDEESNHRWLLSRRKHSYVAGPQIERLRPQKKRDGVIEEHDLQVKRLEDKITQLIGLVLLLPRIAFSGQSGELGVETNLASCVVMLSRTCVILSSCHGLAFDLSGLRTESGKRPWHLV</sequence>